<dbReference type="EMBL" id="CP001744">
    <property type="protein sequence ID" value="ADG69820.1"/>
    <property type="molecule type" value="Genomic_DNA"/>
</dbReference>
<dbReference type="Proteomes" id="UP000002220">
    <property type="component" value="Chromosome"/>
</dbReference>
<keyword evidence="2" id="KW-1185">Reference proteome</keyword>
<evidence type="ECO:0000313" key="2">
    <source>
        <dbReference type="Proteomes" id="UP000002220"/>
    </source>
</evidence>
<protein>
    <submittedName>
        <fullName evidence="1">Uncharacterized protein</fullName>
    </submittedName>
</protein>
<proteinExistence type="predicted"/>
<accession>D5SY27</accession>
<gene>
    <name evidence="1" type="ordered locus">Plim_4009</name>
</gene>
<evidence type="ECO:0000313" key="1">
    <source>
        <dbReference type="EMBL" id="ADG69820.1"/>
    </source>
</evidence>
<dbReference type="HOGENOM" id="CLU_1553853_0_0_0"/>
<reference evidence="1 2" key="1">
    <citation type="journal article" date="2010" name="Stand. Genomic Sci.">
        <title>Complete genome sequence of Planctomyces limnophilus type strain (Mu 290).</title>
        <authorList>
            <person name="Labutti K."/>
            <person name="Sikorski J."/>
            <person name="Schneider S."/>
            <person name="Nolan M."/>
            <person name="Lucas S."/>
            <person name="Glavina Del Rio T."/>
            <person name="Tice H."/>
            <person name="Cheng J.F."/>
            <person name="Goodwin L."/>
            <person name="Pitluck S."/>
            <person name="Liolios K."/>
            <person name="Ivanova N."/>
            <person name="Mavromatis K."/>
            <person name="Mikhailova N."/>
            <person name="Pati A."/>
            <person name="Chen A."/>
            <person name="Palaniappan K."/>
            <person name="Land M."/>
            <person name="Hauser L."/>
            <person name="Chang Y.J."/>
            <person name="Jeffries C.D."/>
            <person name="Tindall B.J."/>
            <person name="Rohde M."/>
            <person name="Goker M."/>
            <person name="Woyke T."/>
            <person name="Bristow J."/>
            <person name="Eisen J.A."/>
            <person name="Markowitz V."/>
            <person name="Hugenholtz P."/>
            <person name="Kyrpides N.C."/>
            <person name="Klenk H.P."/>
            <person name="Lapidus A."/>
        </authorList>
    </citation>
    <scope>NUCLEOTIDE SEQUENCE [LARGE SCALE GENOMIC DNA]</scope>
    <source>
        <strain evidence="2">ATCC 43296 / DSM 3776 / IFAM 1008 / 290</strain>
    </source>
</reference>
<sequence>MNMLWRIVSAIGFSLFAICVIGISFCISKDIYSSGDLNAYLAMRKDASPLKLALDQGILRQGSSIEELLAVATPRSRQEFGRCVIYYNFDSDLGKDRASVWMVDGKMTAAYSNNWKFFDSTPPEIKTSISRIGRGRIRVGYFPHEIQELREIEEAEMAKLKGQVMKDAVPPK</sequence>
<organism evidence="1 2">
    <name type="scientific">Planctopirus limnophila (strain ATCC 43296 / DSM 3776 / IFAM 1008 / Mu 290)</name>
    <name type="common">Planctomyces limnophilus</name>
    <dbReference type="NCBI Taxonomy" id="521674"/>
    <lineage>
        <taxon>Bacteria</taxon>
        <taxon>Pseudomonadati</taxon>
        <taxon>Planctomycetota</taxon>
        <taxon>Planctomycetia</taxon>
        <taxon>Planctomycetales</taxon>
        <taxon>Planctomycetaceae</taxon>
        <taxon>Planctopirus</taxon>
    </lineage>
</organism>
<dbReference type="STRING" id="521674.Plim_4009"/>
<dbReference type="KEGG" id="plm:Plim_4009"/>
<dbReference type="AlphaFoldDB" id="D5SY27"/>
<name>D5SY27_PLAL2</name>